<protein>
    <submittedName>
        <fullName evidence="1">Uncharacterized protein</fullName>
    </submittedName>
</protein>
<dbReference type="EMBL" id="AOME01000088">
    <property type="protein sequence ID" value="EMA48576.1"/>
    <property type="molecule type" value="Genomic_DNA"/>
</dbReference>
<proteinExistence type="predicted"/>
<dbReference type="AlphaFoldDB" id="M0MSK4"/>
<name>M0MSK4_9EURY</name>
<comment type="caution">
    <text evidence="1">The sequence shown here is derived from an EMBL/GenBank/DDBJ whole genome shotgun (WGS) entry which is preliminary data.</text>
</comment>
<sequence length="113" mass="12676">MCGHGDDVDIAQLGIIEDRAIWLPLEYFCNSSDSTLVSTVSGIANDPFTLLFEDIDDIALNLDNAIPCRIRDVEDVNRCIMRRSDIENVIEGGCCSVTPIGREKDRLKHARFY</sequence>
<accession>M0MSK4</accession>
<keyword evidence="2" id="KW-1185">Reference proteome</keyword>
<evidence type="ECO:0000313" key="1">
    <source>
        <dbReference type="EMBL" id="EMA48576.1"/>
    </source>
</evidence>
<reference evidence="1 2" key="1">
    <citation type="journal article" date="2014" name="PLoS Genet.">
        <title>Phylogenetically driven sequencing of extremely halophilic archaea reveals strategies for static and dynamic osmo-response.</title>
        <authorList>
            <person name="Becker E.A."/>
            <person name="Seitzer P.M."/>
            <person name="Tritt A."/>
            <person name="Larsen D."/>
            <person name="Krusor M."/>
            <person name="Yao A.I."/>
            <person name="Wu D."/>
            <person name="Madern D."/>
            <person name="Eisen J.A."/>
            <person name="Darling A.E."/>
            <person name="Facciotti M.T."/>
        </authorList>
    </citation>
    <scope>NUCLEOTIDE SEQUENCE [LARGE SCALE GENOMIC DNA]</scope>
    <source>
        <strain evidence="1 2">DSM 8989</strain>
    </source>
</reference>
<evidence type="ECO:0000313" key="2">
    <source>
        <dbReference type="Proteomes" id="UP000011625"/>
    </source>
</evidence>
<dbReference type="Proteomes" id="UP000011625">
    <property type="component" value="Unassembled WGS sequence"/>
</dbReference>
<gene>
    <name evidence="1" type="ORF">C450_19191</name>
</gene>
<organism evidence="1 2">
    <name type="scientific">Halococcus salifodinae DSM 8989</name>
    <dbReference type="NCBI Taxonomy" id="1227456"/>
    <lineage>
        <taxon>Archaea</taxon>
        <taxon>Methanobacteriati</taxon>
        <taxon>Methanobacteriota</taxon>
        <taxon>Stenosarchaea group</taxon>
        <taxon>Halobacteria</taxon>
        <taxon>Halobacteriales</taxon>
        <taxon>Halococcaceae</taxon>
        <taxon>Halococcus</taxon>
    </lineage>
</organism>